<organism evidence="4 5">
    <name type="scientific">Geopseudomonas sagittaria</name>
    <dbReference type="NCBI Taxonomy" id="1135990"/>
    <lineage>
        <taxon>Bacteria</taxon>
        <taxon>Pseudomonadati</taxon>
        <taxon>Pseudomonadota</taxon>
        <taxon>Gammaproteobacteria</taxon>
        <taxon>Pseudomonadales</taxon>
        <taxon>Pseudomonadaceae</taxon>
        <taxon>Geopseudomonas</taxon>
    </lineage>
</organism>
<sequence length="216" mass="23862">MNTRRDLLLGLGGAATLGWLAWSQLAPQPGPGRTARAAGAPWPNTRLLTHDGREVRFYDDLIRGKVVAINMMYVMCGRICPAMTANLRQVQKMLGARAGRDVFLYSITLQPELDTPQILKEYAERNHVGPGWLFLTGEPADIEELRYSLGFYDRDPLVDGNKATHTGMVRIGNDAYQRWTMAPALSAPTHILAAVNHVDRRMVHSATGATPGHPYS</sequence>
<keyword evidence="3" id="KW-1015">Disulfide bond</keyword>
<feature type="disulfide bond" description="Redox-active" evidence="3">
    <location>
        <begin position="76"/>
        <end position="80"/>
    </location>
</feature>
<comment type="similarity">
    <text evidence="1">Belongs to the SCO1/2 family.</text>
</comment>
<dbReference type="InterPro" id="IPR006311">
    <property type="entry name" value="TAT_signal"/>
</dbReference>
<dbReference type="SUPFAM" id="SSF52833">
    <property type="entry name" value="Thioredoxin-like"/>
    <property type="match status" value="1"/>
</dbReference>
<keyword evidence="2" id="KW-0479">Metal-binding</keyword>
<dbReference type="PANTHER" id="PTHR12151">
    <property type="entry name" value="ELECTRON TRANSPORT PROTIN SCO1/SENC FAMILY MEMBER"/>
    <property type="match status" value="1"/>
</dbReference>
<dbReference type="GO" id="GO:0046872">
    <property type="term" value="F:metal ion binding"/>
    <property type="evidence" value="ECO:0007669"/>
    <property type="project" value="UniProtKB-KW"/>
</dbReference>
<evidence type="ECO:0000256" key="3">
    <source>
        <dbReference type="PIRSR" id="PIRSR603782-2"/>
    </source>
</evidence>
<dbReference type="PANTHER" id="PTHR12151:SF5">
    <property type="entry name" value="AT19154P"/>
    <property type="match status" value="1"/>
</dbReference>
<protein>
    <submittedName>
        <fullName evidence="4">Protein SCO1/2</fullName>
    </submittedName>
</protein>
<dbReference type="CDD" id="cd02968">
    <property type="entry name" value="SCO"/>
    <property type="match status" value="1"/>
</dbReference>
<evidence type="ECO:0000313" key="4">
    <source>
        <dbReference type="EMBL" id="SFQ09022.1"/>
    </source>
</evidence>
<dbReference type="RefSeq" id="WP_092432566.1">
    <property type="nucleotide sequence ID" value="NZ_FOXM01000011.1"/>
</dbReference>
<dbReference type="InterPro" id="IPR036249">
    <property type="entry name" value="Thioredoxin-like_sf"/>
</dbReference>
<dbReference type="Proteomes" id="UP000243084">
    <property type="component" value="Unassembled WGS sequence"/>
</dbReference>
<evidence type="ECO:0000256" key="1">
    <source>
        <dbReference type="ARBA" id="ARBA00010996"/>
    </source>
</evidence>
<accession>A0A1I5VNK8</accession>
<reference evidence="5" key="1">
    <citation type="submission" date="2016-10" db="EMBL/GenBank/DDBJ databases">
        <authorList>
            <person name="Varghese N."/>
            <person name="Submissions S."/>
        </authorList>
    </citation>
    <scope>NUCLEOTIDE SEQUENCE [LARGE SCALE GENOMIC DNA]</scope>
    <source>
        <strain evidence="5">JCM 18195</strain>
    </source>
</reference>
<keyword evidence="2" id="KW-0186">Copper</keyword>
<proteinExistence type="inferred from homology"/>
<dbReference type="Gene3D" id="3.40.30.10">
    <property type="entry name" value="Glutaredoxin"/>
    <property type="match status" value="1"/>
</dbReference>
<dbReference type="AlphaFoldDB" id="A0A1I5VNK8"/>
<keyword evidence="5" id="KW-1185">Reference proteome</keyword>
<dbReference type="OrthoDB" id="5794163at2"/>
<feature type="binding site" evidence="2">
    <location>
        <position position="76"/>
    </location>
    <ligand>
        <name>Cu cation</name>
        <dbReference type="ChEBI" id="CHEBI:23378"/>
    </ligand>
</feature>
<name>A0A1I5VNK8_9GAMM</name>
<dbReference type="EMBL" id="FOXM01000011">
    <property type="protein sequence ID" value="SFQ09022.1"/>
    <property type="molecule type" value="Genomic_DNA"/>
</dbReference>
<feature type="binding site" evidence="2">
    <location>
        <position position="80"/>
    </location>
    <ligand>
        <name>Cu cation</name>
        <dbReference type="ChEBI" id="CHEBI:23378"/>
    </ligand>
</feature>
<evidence type="ECO:0000256" key="2">
    <source>
        <dbReference type="PIRSR" id="PIRSR603782-1"/>
    </source>
</evidence>
<dbReference type="InterPro" id="IPR003782">
    <property type="entry name" value="SCO1/SenC"/>
</dbReference>
<evidence type="ECO:0000313" key="5">
    <source>
        <dbReference type="Proteomes" id="UP000243084"/>
    </source>
</evidence>
<dbReference type="Pfam" id="PF02630">
    <property type="entry name" value="SCO1-SenC"/>
    <property type="match status" value="1"/>
</dbReference>
<dbReference type="PROSITE" id="PS51318">
    <property type="entry name" value="TAT"/>
    <property type="match status" value="1"/>
</dbReference>
<gene>
    <name evidence="4" type="ORF">SAMN05216229_11156</name>
</gene>